<sequence>SSWRIDLSQSAVGQKFHALATPVAPLSYRGNWVESSNAEAVHRIHAAEQLVKETALNAGRRIHAAEQLVKETALNAGRRIHAAEQLVKETALNAGRRIHAAEQLVKETALIAGRRMPPFLGAVGVMAQFANIYTSEMLPEIFHTYISLLSFANLNFSFVLNLDCIRYHFLPAEYRITSNQFSVDFYQAVCTPYLVCIFFLLLYAFMLWRNARSRPQAQTAGLPRGLQRPREDSQSKWHEEAKEIMWRNNVRVTCIAWALFIMTLFHPSISTTLFQLFNCQPIYFDADELAMQYWVKLDSTVECFTTDWTIAACFSVYSIATFVIGYPLALYFAMHQLRLYHQIRMPRQSAELCIDRVRAGEWIPAHSEDKARIQLDGSWGNAQSDELADIFMLRSSFKAFTRESLPPDAGNRKSIPPRLKQSMILLNRQQGPNEACSIQLTDGRVFHDVRCLKKTEVIDLCSHNAQPVHYVPLTRLDNELHERVFGQFNDPFMEDYYYWQCYEICRRMSQTGMVVVVSLLFGENAALLYAQQISVVAIFLHLRYSPYKHVALDELQLLILMNQYVAQTLILSGNLEFKTDTMGYILVVMQLLLIIYAFVLFIPAYKPLIAFFILRLKRILALFFDSAPDPTFEGENPTFEDESNGATESMQEDLHSGQHSERDSTSNWKENYSGLTILDTSARIGMDGDEEHNPLALRIAYAPR</sequence>
<reference evidence="3 4" key="1">
    <citation type="journal article" date="2015" name="Genome Biol. Evol.">
        <title>Comparative Genomics of a Bacterivorous Green Alga Reveals Evolutionary Causalities and Consequences of Phago-Mixotrophic Mode of Nutrition.</title>
        <authorList>
            <person name="Burns J.A."/>
            <person name="Paasch A."/>
            <person name="Narechania A."/>
            <person name="Kim E."/>
        </authorList>
    </citation>
    <scope>NUCLEOTIDE SEQUENCE [LARGE SCALE GENOMIC DNA]</scope>
    <source>
        <strain evidence="3 4">PLY_AMNH</strain>
    </source>
</reference>
<evidence type="ECO:0000313" key="4">
    <source>
        <dbReference type="Proteomes" id="UP001190700"/>
    </source>
</evidence>
<dbReference type="EMBL" id="LGRX02026429">
    <property type="protein sequence ID" value="KAK3250888.1"/>
    <property type="molecule type" value="Genomic_DNA"/>
</dbReference>
<feature type="non-terminal residue" evidence="3">
    <location>
        <position position="1"/>
    </location>
</feature>
<evidence type="ECO:0000256" key="2">
    <source>
        <dbReference type="SAM" id="Phobius"/>
    </source>
</evidence>
<gene>
    <name evidence="3" type="ORF">CYMTET_39756</name>
</gene>
<name>A0AAE0C9I0_9CHLO</name>
<dbReference type="PANTHER" id="PTHR11319:SF35">
    <property type="entry name" value="OUTER MEMBRANE PROTEIN PMPC-RELATED"/>
    <property type="match status" value="1"/>
</dbReference>
<feature type="region of interest" description="Disordered" evidence="1">
    <location>
        <begin position="634"/>
        <end position="668"/>
    </location>
</feature>
<proteinExistence type="predicted"/>
<organism evidence="3 4">
    <name type="scientific">Cymbomonas tetramitiformis</name>
    <dbReference type="NCBI Taxonomy" id="36881"/>
    <lineage>
        <taxon>Eukaryota</taxon>
        <taxon>Viridiplantae</taxon>
        <taxon>Chlorophyta</taxon>
        <taxon>Pyramimonadophyceae</taxon>
        <taxon>Pyramimonadales</taxon>
        <taxon>Pyramimonadaceae</taxon>
        <taxon>Cymbomonas</taxon>
    </lineage>
</organism>
<feature type="transmembrane region" description="Helical" evidence="2">
    <location>
        <begin position="185"/>
        <end position="208"/>
    </location>
</feature>
<protein>
    <submittedName>
        <fullName evidence="3">Uncharacterized protein</fullName>
    </submittedName>
</protein>
<feature type="compositionally biased region" description="Basic and acidic residues" evidence="1">
    <location>
        <begin position="652"/>
        <end position="664"/>
    </location>
</feature>
<keyword evidence="2" id="KW-0472">Membrane</keyword>
<evidence type="ECO:0000256" key="1">
    <source>
        <dbReference type="SAM" id="MobiDB-lite"/>
    </source>
</evidence>
<dbReference type="Proteomes" id="UP001190700">
    <property type="component" value="Unassembled WGS sequence"/>
</dbReference>
<accession>A0AAE0C9I0</accession>
<dbReference type="AlphaFoldDB" id="A0AAE0C9I0"/>
<dbReference type="PANTHER" id="PTHR11319">
    <property type="entry name" value="G PROTEIN-COUPLED RECEPTOR-RELATED"/>
    <property type="match status" value="1"/>
</dbReference>
<keyword evidence="2" id="KW-0812">Transmembrane</keyword>
<keyword evidence="2" id="KW-1133">Transmembrane helix</keyword>
<evidence type="ECO:0000313" key="3">
    <source>
        <dbReference type="EMBL" id="KAK3250888.1"/>
    </source>
</evidence>
<comment type="caution">
    <text evidence="3">The sequence shown here is derived from an EMBL/GenBank/DDBJ whole genome shotgun (WGS) entry which is preliminary data.</text>
</comment>
<feature type="transmembrane region" description="Helical" evidence="2">
    <location>
        <begin position="250"/>
        <end position="269"/>
    </location>
</feature>
<feature type="transmembrane region" description="Helical" evidence="2">
    <location>
        <begin position="582"/>
        <end position="605"/>
    </location>
</feature>
<feature type="transmembrane region" description="Helical" evidence="2">
    <location>
        <begin position="308"/>
        <end position="334"/>
    </location>
</feature>
<keyword evidence="4" id="KW-1185">Reference proteome</keyword>